<feature type="compositionally biased region" description="Polar residues" evidence="1">
    <location>
        <begin position="1"/>
        <end position="10"/>
    </location>
</feature>
<reference evidence="2" key="1">
    <citation type="journal article" date="2022" name="Int. J. Mol. Sci.">
        <title>Draft Genome of Tanacetum Coccineum: Genomic Comparison of Closely Related Tanacetum-Family Plants.</title>
        <authorList>
            <person name="Yamashiro T."/>
            <person name="Shiraishi A."/>
            <person name="Nakayama K."/>
            <person name="Satake H."/>
        </authorList>
    </citation>
    <scope>NUCLEOTIDE SEQUENCE</scope>
</reference>
<dbReference type="EMBL" id="BQNB010011564">
    <property type="protein sequence ID" value="GJS92211.1"/>
    <property type="molecule type" value="Genomic_DNA"/>
</dbReference>
<gene>
    <name evidence="2" type="ORF">Tco_0774847</name>
</gene>
<dbReference type="Proteomes" id="UP001151760">
    <property type="component" value="Unassembled WGS sequence"/>
</dbReference>
<feature type="region of interest" description="Disordered" evidence="1">
    <location>
        <begin position="1"/>
        <end position="51"/>
    </location>
</feature>
<accession>A0ABQ4ZSF9</accession>
<keyword evidence="3" id="KW-1185">Reference proteome</keyword>
<name>A0ABQ4ZSF9_9ASTR</name>
<feature type="compositionally biased region" description="Basic and acidic residues" evidence="1">
    <location>
        <begin position="42"/>
        <end position="51"/>
    </location>
</feature>
<sequence>MDYNWWQSQTSRHHRGAPAQTRSERVLEKPNEPPLSEGHTSGSREGKMEHKFELMANSREKVPTDQELLEKMLNLQLEAEEESTMAFELIKFIKSMLEE</sequence>
<evidence type="ECO:0000313" key="3">
    <source>
        <dbReference type="Proteomes" id="UP001151760"/>
    </source>
</evidence>
<organism evidence="2 3">
    <name type="scientific">Tanacetum coccineum</name>
    <dbReference type="NCBI Taxonomy" id="301880"/>
    <lineage>
        <taxon>Eukaryota</taxon>
        <taxon>Viridiplantae</taxon>
        <taxon>Streptophyta</taxon>
        <taxon>Embryophyta</taxon>
        <taxon>Tracheophyta</taxon>
        <taxon>Spermatophyta</taxon>
        <taxon>Magnoliopsida</taxon>
        <taxon>eudicotyledons</taxon>
        <taxon>Gunneridae</taxon>
        <taxon>Pentapetalae</taxon>
        <taxon>asterids</taxon>
        <taxon>campanulids</taxon>
        <taxon>Asterales</taxon>
        <taxon>Asteraceae</taxon>
        <taxon>Asteroideae</taxon>
        <taxon>Anthemideae</taxon>
        <taxon>Anthemidinae</taxon>
        <taxon>Tanacetum</taxon>
    </lineage>
</organism>
<evidence type="ECO:0000313" key="2">
    <source>
        <dbReference type="EMBL" id="GJS92211.1"/>
    </source>
</evidence>
<feature type="compositionally biased region" description="Basic and acidic residues" evidence="1">
    <location>
        <begin position="22"/>
        <end position="31"/>
    </location>
</feature>
<protein>
    <submittedName>
        <fullName evidence="2">Uncharacterized protein</fullName>
    </submittedName>
</protein>
<comment type="caution">
    <text evidence="2">The sequence shown here is derived from an EMBL/GenBank/DDBJ whole genome shotgun (WGS) entry which is preliminary data.</text>
</comment>
<proteinExistence type="predicted"/>
<evidence type="ECO:0000256" key="1">
    <source>
        <dbReference type="SAM" id="MobiDB-lite"/>
    </source>
</evidence>
<reference evidence="2" key="2">
    <citation type="submission" date="2022-01" db="EMBL/GenBank/DDBJ databases">
        <authorList>
            <person name="Yamashiro T."/>
            <person name="Shiraishi A."/>
            <person name="Satake H."/>
            <person name="Nakayama K."/>
        </authorList>
    </citation>
    <scope>NUCLEOTIDE SEQUENCE</scope>
</reference>